<dbReference type="AlphaFoldDB" id="A0A9Q8PHQ4"/>
<dbReference type="RefSeq" id="XP_047767020.1">
    <property type="nucleotide sequence ID" value="XM_047911199.1"/>
</dbReference>
<reference evidence="2" key="2">
    <citation type="journal article" date="2022" name="Microb. Genom.">
        <title>A chromosome-scale genome assembly of the tomato pathogen Cladosporium fulvum reveals a compartmentalized genome architecture and the presence of a dispensable chromosome.</title>
        <authorList>
            <person name="Zaccaron A.Z."/>
            <person name="Chen L.H."/>
            <person name="Samaras A."/>
            <person name="Stergiopoulos I."/>
        </authorList>
    </citation>
    <scope>NUCLEOTIDE SEQUENCE</scope>
    <source>
        <strain evidence="2">Race5_Kim</strain>
    </source>
</reference>
<feature type="region of interest" description="Disordered" evidence="1">
    <location>
        <begin position="1"/>
        <end position="22"/>
    </location>
</feature>
<name>A0A9Q8PHQ4_PASFU</name>
<dbReference type="GeneID" id="71991929"/>
<keyword evidence="3" id="KW-1185">Reference proteome</keyword>
<dbReference type="Proteomes" id="UP000756132">
    <property type="component" value="Chromosome 10"/>
</dbReference>
<proteinExistence type="predicted"/>
<organism evidence="2 3">
    <name type="scientific">Passalora fulva</name>
    <name type="common">Tomato leaf mold</name>
    <name type="synonym">Cladosporium fulvum</name>
    <dbReference type="NCBI Taxonomy" id="5499"/>
    <lineage>
        <taxon>Eukaryota</taxon>
        <taxon>Fungi</taxon>
        <taxon>Dikarya</taxon>
        <taxon>Ascomycota</taxon>
        <taxon>Pezizomycotina</taxon>
        <taxon>Dothideomycetes</taxon>
        <taxon>Dothideomycetidae</taxon>
        <taxon>Mycosphaerellales</taxon>
        <taxon>Mycosphaerellaceae</taxon>
        <taxon>Fulvia</taxon>
    </lineage>
</organism>
<evidence type="ECO:0000313" key="2">
    <source>
        <dbReference type="EMBL" id="UJO22654.1"/>
    </source>
</evidence>
<gene>
    <name evidence="2" type="ORF">CLAFUR5_12051</name>
</gene>
<sequence length="212" mass="24073">MRQAADTDGGSLMTKRVQRDDAPAEHLNTSARHIHPGYECRIVDFPDDDVAEIIANGQQPILGIEPTDTDKIGVITKPWDRKTKYVVVWHRLNDEVYQSDPRTITSCRRIRLAIRLGKLQVEEVKAELCFWLQSVCEPDGNNPSRVEEIYRNAYAVLIMDSTSSETAVDDTVDSYVDRLRKEHPLLSSSERLLLSGPFGYVDLRDMEEVLAT</sequence>
<evidence type="ECO:0000256" key="1">
    <source>
        <dbReference type="SAM" id="MobiDB-lite"/>
    </source>
</evidence>
<dbReference type="OrthoDB" id="2426273at2759"/>
<accession>A0A9Q8PHQ4</accession>
<protein>
    <submittedName>
        <fullName evidence="2">Uncharacterized protein</fullName>
    </submittedName>
</protein>
<dbReference type="KEGG" id="ffu:CLAFUR5_12051"/>
<reference evidence="2" key="1">
    <citation type="submission" date="2021-12" db="EMBL/GenBank/DDBJ databases">
        <authorList>
            <person name="Zaccaron A."/>
            <person name="Stergiopoulos I."/>
        </authorList>
    </citation>
    <scope>NUCLEOTIDE SEQUENCE</scope>
    <source>
        <strain evidence="2">Race5_Kim</strain>
    </source>
</reference>
<dbReference type="EMBL" id="CP090172">
    <property type="protein sequence ID" value="UJO22654.1"/>
    <property type="molecule type" value="Genomic_DNA"/>
</dbReference>
<evidence type="ECO:0000313" key="3">
    <source>
        <dbReference type="Proteomes" id="UP000756132"/>
    </source>
</evidence>